<keyword evidence="1" id="KW-1133">Transmembrane helix</keyword>
<evidence type="ECO:0000313" key="3">
    <source>
        <dbReference type="WBParaSite" id="PTRK_0000785000.1"/>
    </source>
</evidence>
<feature type="transmembrane region" description="Helical" evidence="1">
    <location>
        <begin position="12"/>
        <end position="38"/>
    </location>
</feature>
<dbReference type="Pfam" id="PF21525">
    <property type="entry name" value="Nlp36"/>
    <property type="match status" value="1"/>
</dbReference>
<dbReference type="AlphaFoldDB" id="A0A0N4ZIT8"/>
<sequence length="114" mass="13226">MASTQDLDCLDYLAPLILVIIFILIIFIISFTCINFFCIGNNDDLTVFDDFGAKYHLRLGPHSLKKIEEIKRRQRLMLYEEGKINENAIDNTDSLKISTPIKQVSQMDRKKEEN</sequence>
<keyword evidence="2" id="KW-1185">Reference proteome</keyword>
<keyword evidence="1" id="KW-0812">Transmembrane</keyword>
<name>A0A0N4ZIT8_PARTI</name>
<reference evidence="3" key="1">
    <citation type="submission" date="2017-02" db="UniProtKB">
        <authorList>
            <consortium name="WormBaseParasite"/>
        </authorList>
    </citation>
    <scope>IDENTIFICATION</scope>
</reference>
<evidence type="ECO:0000313" key="2">
    <source>
        <dbReference type="Proteomes" id="UP000038045"/>
    </source>
</evidence>
<proteinExistence type="predicted"/>
<keyword evidence="1" id="KW-0472">Membrane</keyword>
<accession>A0A0N4ZIT8</accession>
<evidence type="ECO:0000256" key="1">
    <source>
        <dbReference type="SAM" id="Phobius"/>
    </source>
</evidence>
<dbReference type="Proteomes" id="UP000038045">
    <property type="component" value="Unplaced"/>
</dbReference>
<dbReference type="WBParaSite" id="PTRK_0000785000.1">
    <property type="protein sequence ID" value="PTRK_0000785000.1"/>
    <property type="gene ID" value="PTRK_0000785000"/>
</dbReference>
<organism evidence="2 3">
    <name type="scientific">Parastrongyloides trichosuri</name>
    <name type="common">Possum-specific nematode worm</name>
    <dbReference type="NCBI Taxonomy" id="131310"/>
    <lineage>
        <taxon>Eukaryota</taxon>
        <taxon>Metazoa</taxon>
        <taxon>Ecdysozoa</taxon>
        <taxon>Nematoda</taxon>
        <taxon>Chromadorea</taxon>
        <taxon>Rhabditida</taxon>
        <taxon>Tylenchina</taxon>
        <taxon>Panagrolaimomorpha</taxon>
        <taxon>Strongyloidoidea</taxon>
        <taxon>Strongyloididae</taxon>
        <taxon>Parastrongyloides</taxon>
    </lineage>
</organism>
<protein>
    <submittedName>
        <fullName evidence="3">Uncharacterized protein</fullName>
    </submittedName>
</protein>